<organism evidence="1 2">
    <name type="scientific">Pristionchus mayeri</name>
    <dbReference type="NCBI Taxonomy" id="1317129"/>
    <lineage>
        <taxon>Eukaryota</taxon>
        <taxon>Metazoa</taxon>
        <taxon>Ecdysozoa</taxon>
        <taxon>Nematoda</taxon>
        <taxon>Chromadorea</taxon>
        <taxon>Rhabditida</taxon>
        <taxon>Rhabditina</taxon>
        <taxon>Diplogasteromorpha</taxon>
        <taxon>Diplogasteroidea</taxon>
        <taxon>Neodiplogasteridae</taxon>
        <taxon>Pristionchus</taxon>
    </lineage>
</organism>
<dbReference type="SUPFAM" id="SSF89919">
    <property type="entry name" value="Ribosome-binding factor A, RbfA"/>
    <property type="match status" value="1"/>
</dbReference>
<dbReference type="InterPro" id="IPR015946">
    <property type="entry name" value="KH_dom-like_a/b"/>
</dbReference>
<name>A0AAN4ZMJ8_9BILA</name>
<protein>
    <submittedName>
        <fullName evidence="1">Uncharacterized protein</fullName>
    </submittedName>
</protein>
<dbReference type="PANTHER" id="PTHR14725">
    <property type="entry name" value="RIBOSOME-BINDING FACTOR A, MITOCHONDRIAL-RELATED"/>
    <property type="match status" value="1"/>
</dbReference>
<keyword evidence="2" id="KW-1185">Reference proteome</keyword>
<sequence>MLSRSPFLTPSTSLSVFFRSSFRWDYRERKTGRVCGNAVMPAKAWRHARSNGRVYNREEGKRFGFDLGLEDRVILQSIASKDRRLDQKKMAQLSHIYQSRLADLVEMNDTLAEYKLAFSGVKVNSSFSEITVSWIARGEGDEEIKAVLEVERHSIRRQLAEMLSSTVPEIKFKADMTQLRLDEMEALFKKADYGMDYRSISSTARVMGRVEEKKEEKEVKVKEKSGWRKRLDEKMGIV</sequence>
<dbReference type="InterPro" id="IPR039212">
    <property type="entry name" value="RBFA_mitochondrial"/>
</dbReference>
<evidence type="ECO:0000313" key="1">
    <source>
        <dbReference type="EMBL" id="GMR42014.1"/>
    </source>
</evidence>
<dbReference type="InterPro" id="IPR023799">
    <property type="entry name" value="RbfA_dom_sf"/>
</dbReference>
<dbReference type="PANTHER" id="PTHR14725:SF0">
    <property type="entry name" value="RIBOSOME-BINDING FACTOR A, MITOCHONDRIAL-RELATED"/>
    <property type="match status" value="1"/>
</dbReference>
<comment type="caution">
    <text evidence="1">The sequence shown here is derived from an EMBL/GenBank/DDBJ whole genome shotgun (WGS) entry which is preliminary data.</text>
</comment>
<accession>A0AAN4ZMJ8</accession>
<dbReference type="Proteomes" id="UP001328107">
    <property type="component" value="Unassembled WGS sequence"/>
</dbReference>
<dbReference type="AlphaFoldDB" id="A0AAN4ZMJ8"/>
<gene>
    <name evidence="1" type="ORF">PMAYCL1PPCAC_12209</name>
</gene>
<dbReference type="EMBL" id="BTRK01000003">
    <property type="protein sequence ID" value="GMR42014.1"/>
    <property type="molecule type" value="Genomic_DNA"/>
</dbReference>
<proteinExistence type="predicted"/>
<evidence type="ECO:0000313" key="2">
    <source>
        <dbReference type="Proteomes" id="UP001328107"/>
    </source>
</evidence>
<dbReference type="Gene3D" id="3.30.300.20">
    <property type="match status" value="1"/>
</dbReference>
<reference evidence="2" key="1">
    <citation type="submission" date="2022-10" db="EMBL/GenBank/DDBJ databases">
        <title>Genome assembly of Pristionchus species.</title>
        <authorList>
            <person name="Yoshida K."/>
            <person name="Sommer R.J."/>
        </authorList>
    </citation>
    <scope>NUCLEOTIDE SEQUENCE [LARGE SCALE GENOMIC DNA]</scope>
    <source>
        <strain evidence="2">RS5460</strain>
    </source>
</reference>